<evidence type="ECO:0000256" key="3">
    <source>
        <dbReference type="SAM" id="MobiDB-lite"/>
    </source>
</evidence>
<reference evidence="5 6" key="1">
    <citation type="journal article" date="2018" name="Int. J. Syst. Evol. Microbiol.">
        <title>Pseudooceanicola lipolyticus sp. nov., a marine alphaproteobacterium, reclassification of Oceanicola flagellatus as Pseudooceanicola flagellatus comb. nov. and emended description of the genus Pseudooceanicola.</title>
        <authorList>
            <person name="Huang M.-M."/>
            <person name="Guo L.-L."/>
            <person name="Wu Y.-H."/>
            <person name="Lai Q.-L."/>
            <person name="Shao Z.-Z."/>
            <person name="Wang C.-S."/>
            <person name="Wu M."/>
            <person name="Xu X.-W."/>
        </authorList>
    </citation>
    <scope>NUCLEOTIDE SEQUENCE [LARGE SCALE GENOMIC DNA]</scope>
    <source>
        <strain evidence="5 6">157</strain>
    </source>
</reference>
<keyword evidence="1" id="KW-0597">Phosphoprotein</keyword>
<dbReference type="PANTHER" id="PTHR44591:SF23">
    <property type="entry name" value="CHEY SUBFAMILY"/>
    <property type="match status" value="1"/>
</dbReference>
<evidence type="ECO:0000256" key="1">
    <source>
        <dbReference type="ARBA" id="ARBA00022553"/>
    </source>
</evidence>
<evidence type="ECO:0000313" key="5">
    <source>
        <dbReference type="EMBL" id="PJE35499.1"/>
    </source>
</evidence>
<evidence type="ECO:0000313" key="6">
    <source>
        <dbReference type="Proteomes" id="UP000231553"/>
    </source>
</evidence>
<feature type="non-terminal residue" evidence="5">
    <location>
        <position position="145"/>
    </location>
</feature>
<dbReference type="Proteomes" id="UP000231553">
    <property type="component" value="Unassembled WGS sequence"/>
</dbReference>
<evidence type="ECO:0000259" key="4">
    <source>
        <dbReference type="PROSITE" id="PS50110"/>
    </source>
</evidence>
<dbReference type="InterPro" id="IPR011006">
    <property type="entry name" value="CheY-like_superfamily"/>
</dbReference>
<comment type="caution">
    <text evidence="2">Lacks conserved residue(s) required for the propagation of feature annotation.</text>
</comment>
<dbReference type="RefSeq" id="WP_133119874.1">
    <property type="nucleotide sequence ID" value="NZ_PGTB01000088.1"/>
</dbReference>
<feature type="region of interest" description="Disordered" evidence="3">
    <location>
        <begin position="126"/>
        <end position="145"/>
    </location>
</feature>
<sequence>MNGTVLVLDAIATSRIMLKVQLSAAYYQVIQSEDMAGLVPLVRRSQPDLILCAMTLPDGGALAARAVLGNAPDTARIPIIALAPQNDRAARLMALRAGLDDVLNHPVDDALLQARIRSLIRSRAPTEDLRDGPDAMGLSEPAAAF</sequence>
<dbReference type="AlphaFoldDB" id="A0A2M8IY82"/>
<dbReference type="EMBL" id="PGTB01000088">
    <property type="protein sequence ID" value="PJE35499.1"/>
    <property type="molecule type" value="Genomic_DNA"/>
</dbReference>
<dbReference type="SMART" id="SM00448">
    <property type="entry name" value="REC"/>
    <property type="match status" value="1"/>
</dbReference>
<dbReference type="OrthoDB" id="9812260at2"/>
<dbReference type="GO" id="GO:0000160">
    <property type="term" value="P:phosphorelay signal transduction system"/>
    <property type="evidence" value="ECO:0007669"/>
    <property type="project" value="InterPro"/>
</dbReference>
<evidence type="ECO:0000256" key="2">
    <source>
        <dbReference type="PROSITE-ProRule" id="PRU00169"/>
    </source>
</evidence>
<organism evidence="5 6">
    <name type="scientific">Pseudooceanicola lipolyticus</name>
    <dbReference type="NCBI Taxonomy" id="2029104"/>
    <lineage>
        <taxon>Bacteria</taxon>
        <taxon>Pseudomonadati</taxon>
        <taxon>Pseudomonadota</taxon>
        <taxon>Alphaproteobacteria</taxon>
        <taxon>Rhodobacterales</taxon>
        <taxon>Paracoccaceae</taxon>
        <taxon>Pseudooceanicola</taxon>
    </lineage>
</organism>
<accession>A0A2M8IY82</accession>
<name>A0A2M8IY82_9RHOB</name>
<comment type="caution">
    <text evidence="5">The sequence shown here is derived from an EMBL/GenBank/DDBJ whole genome shotgun (WGS) entry which is preliminary data.</text>
</comment>
<dbReference type="Gene3D" id="3.40.50.2300">
    <property type="match status" value="1"/>
</dbReference>
<dbReference type="Pfam" id="PF00072">
    <property type="entry name" value="Response_reg"/>
    <property type="match status" value="1"/>
</dbReference>
<dbReference type="InterPro" id="IPR050595">
    <property type="entry name" value="Bact_response_regulator"/>
</dbReference>
<keyword evidence="6" id="KW-1185">Reference proteome</keyword>
<dbReference type="PANTHER" id="PTHR44591">
    <property type="entry name" value="STRESS RESPONSE REGULATOR PROTEIN 1"/>
    <property type="match status" value="1"/>
</dbReference>
<feature type="domain" description="Response regulatory" evidence="4">
    <location>
        <begin position="4"/>
        <end position="120"/>
    </location>
</feature>
<dbReference type="PROSITE" id="PS50110">
    <property type="entry name" value="RESPONSE_REGULATORY"/>
    <property type="match status" value="1"/>
</dbReference>
<gene>
    <name evidence="5" type="ORF">CVM52_16930</name>
</gene>
<dbReference type="SUPFAM" id="SSF52172">
    <property type="entry name" value="CheY-like"/>
    <property type="match status" value="1"/>
</dbReference>
<protein>
    <submittedName>
        <fullName evidence="5">Diguanylate cyclase response regulator</fullName>
    </submittedName>
</protein>
<proteinExistence type="predicted"/>
<dbReference type="InterPro" id="IPR001789">
    <property type="entry name" value="Sig_transdc_resp-reg_receiver"/>
</dbReference>